<sequence>MYVNDDPFRLDGKVAVVTGGGRGIGMMIARGLLRAGATVYLSSRKAAELDAAVAELSAEGPVRAIPADVGTADGIATLTAELSNRVDAIHALFNNAGATWGAPFAEFPESGFDKVFSVNVNGVFLLTQALVPLLTAGAHDKDPARVINTGSIDGLRAPMPGMNNFSYSASKAAVHMLTRHLAGELAPRILVNAIAPGLFESKMTATLLTGGAEAIGAQLPLGRIGRPQDIAGIAVFLASSASAYITGAVIPVDGGLSTTR</sequence>
<dbReference type="FunFam" id="3.40.50.720:FF:000084">
    <property type="entry name" value="Short-chain dehydrogenase reductase"/>
    <property type="match status" value="1"/>
</dbReference>
<evidence type="ECO:0000313" key="6">
    <source>
        <dbReference type="Proteomes" id="UP000320095"/>
    </source>
</evidence>
<dbReference type="InterPro" id="IPR057326">
    <property type="entry name" value="KR_dom"/>
</dbReference>
<dbReference type="Pfam" id="PF13561">
    <property type="entry name" value="adh_short_C2"/>
    <property type="match status" value="1"/>
</dbReference>
<keyword evidence="2" id="KW-0521">NADP</keyword>
<dbReference type="PANTHER" id="PTHR43618">
    <property type="entry name" value="7-ALPHA-HYDROXYSTEROID DEHYDROGENASE"/>
    <property type="match status" value="1"/>
</dbReference>
<evidence type="ECO:0000259" key="4">
    <source>
        <dbReference type="SMART" id="SM00822"/>
    </source>
</evidence>
<comment type="caution">
    <text evidence="5">The sequence shown here is derived from an EMBL/GenBank/DDBJ whole genome shotgun (WGS) entry which is preliminary data.</text>
</comment>
<proteinExistence type="inferred from homology"/>
<dbReference type="AlphaFoldDB" id="A0A502E9R7"/>
<evidence type="ECO:0000256" key="1">
    <source>
        <dbReference type="ARBA" id="ARBA00006484"/>
    </source>
</evidence>
<dbReference type="InterPro" id="IPR036291">
    <property type="entry name" value="NAD(P)-bd_dom_sf"/>
</dbReference>
<evidence type="ECO:0000256" key="3">
    <source>
        <dbReference type="ARBA" id="ARBA00023002"/>
    </source>
</evidence>
<dbReference type="EMBL" id="RCZG01000006">
    <property type="protein sequence ID" value="TPG33256.1"/>
    <property type="molecule type" value="Genomic_DNA"/>
</dbReference>
<dbReference type="Proteomes" id="UP000320095">
    <property type="component" value="Unassembled WGS sequence"/>
</dbReference>
<dbReference type="SMART" id="SM00822">
    <property type="entry name" value="PKS_KR"/>
    <property type="match status" value="1"/>
</dbReference>
<name>A0A502E9R7_9MYCO</name>
<feature type="domain" description="Ketoreductase" evidence="4">
    <location>
        <begin position="13"/>
        <end position="197"/>
    </location>
</feature>
<dbReference type="Gene3D" id="3.40.50.720">
    <property type="entry name" value="NAD(P)-binding Rossmann-like Domain"/>
    <property type="match status" value="1"/>
</dbReference>
<comment type="similarity">
    <text evidence="1">Belongs to the short-chain dehydrogenases/reductases (SDR) family.</text>
</comment>
<organism evidence="5 6">
    <name type="scientific">Mycolicibacterium hodleri</name>
    <dbReference type="NCBI Taxonomy" id="49897"/>
    <lineage>
        <taxon>Bacteria</taxon>
        <taxon>Bacillati</taxon>
        <taxon>Actinomycetota</taxon>
        <taxon>Actinomycetes</taxon>
        <taxon>Mycobacteriales</taxon>
        <taxon>Mycobacteriaceae</taxon>
        <taxon>Mycolicibacterium</taxon>
    </lineage>
</organism>
<gene>
    <name evidence="5" type="ORF">EAH80_17700</name>
</gene>
<keyword evidence="6" id="KW-1185">Reference proteome</keyword>
<dbReference type="PRINTS" id="PR00080">
    <property type="entry name" value="SDRFAMILY"/>
</dbReference>
<reference evidence="5 6" key="1">
    <citation type="journal article" date="2019" name="Environ. Microbiol.">
        <title>Species interactions and distinct microbial communities in high Arctic permafrost affected cryosols are associated with the CH4 and CO2 gas fluxes.</title>
        <authorList>
            <person name="Altshuler I."/>
            <person name="Hamel J."/>
            <person name="Turney S."/>
            <person name="Magnuson E."/>
            <person name="Levesque R."/>
            <person name="Greer C."/>
            <person name="Whyte L.G."/>
        </authorList>
    </citation>
    <scope>NUCLEOTIDE SEQUENCE [LARGE SCALE GENOMIC DNA]</scope>
    <source>
        <strain evidence="5 6">S5.20</strain>
    </source>
</reference>
<dbReference type="SUPFAM" id="SSF51735">
    <property type="entry name" value="NAD(P)-binding Rossmann-fold domains"/>
    <property type="match status" value="1"/>
</dbReference>
<evidence type="ECO:0000256" key="2">
    <source>
        <dbReference type="ARBA" id="ARBA00022857"/>
    </source>
</evidence>
<dbReference type="RefSeq" id="WP_140693513.1">
    <property type="nucleotide sequence ID" value="NZ_RCZG01000006.1"/>
</dbReference>
<dbReference type="PRINTS" id="PR00081">
    <property type="entry name" value="GDHRDH"/>
</dbReference>
<dbReference type="OrthoDB" id="286404at2"/>
<accession>A0A502E9R7</accession>
<protein>
    <submittedName>
        <fullName evidence="5">SDR family oxidoreductase</fullName>
    </submittedName>
</protein>
<dbReference type="PANTHER" id="PTHR43618:SF8">
    <property type="entry name" value="7ALPHA-HYDROXYSTEROID DEHYDROGENASE"/>
    <property type="match status" value="1"/>
</dbReference>
<dbReference type="InterPro" id="IPR002347">
    <property type="entry name" value="SDR_fam"/>
</dbReference>
<dbReference type="InterPro" id="IPR052178">
    <property type="entry name" value="Sec_Metab_Biosynth_SDR"/>
</dbReference>
<keyword evidence="3" id="KW-0560">Oxidoreductase</keyword>
<dbReference type="GO" id="GO:0016491">
    <property type="term" value="F:oxidoreductase activity"/>
    <property type="evidence" value="ECO:0007669"/>
    <property type="project" value="UniProtKB-KW"/>
</dbReference>
<evidence type="ECO:0000313" key="5">
    <source>
        <dbReference type="EMBL" id="TPG33256.1"/>
    </source>
</evidence>